<feature type="region of interest" description="C-terminal hotdog fold" evidence="5">
    <location>
        <begin position="432"/>
        <end position="567"/>
    </location>
</feature>
<evidence type="ECO:0000256" key="3">
    <source>
        <dbReference type="ARBA" id="ARBA00023268"/>
    </source>
</evidence>
<dbReference type="InterPro" id="IPR016035">
    <property type="entry name" value="Acyl_Trfase/lysoPLipase"/>
</dbReference>
<dbReference type="Pfam" id="PF22953">
    <property type="entry name" value="SpnB_Rossmann"/>
    <property type="match status" value="1"/>
</dbReference>
<accession>A0ABS7WHG1</accession>
<proteinExistence type="predicted"/>
<dbReference type="SMART" id="SM00826">
    <property type="entry name" value="PKS_DH"/>
    <property type="match status" value="1"/>
</dbReference>
<feature type="domain" description="PKS/mFAS DH" evidence="7">
    <location>
        <begin position="284"/>
        <end position="567"/>
    </location>
</feature>
<dbReference type="SMART" id="SM00829">
    <property type="entry name" value="PKS_ER"/>
    <property type="match status" value="1"/>
</dbReference>
<dbReference type="InterPro" id="IPR042104">
    <property type="entry name" value="PKS_dehydratase_sf"/>
</dbReference>
<dbReference type="SUPFAM" id="SSF55048">
    <property type="entry name" value="Probable ACP-binding domain of malonyl-CoA ACP transacylase"/>
    <property type="match status" value="1"/>
</dbReference>
<evidence type="ECO:0000313" key="9">
    <source>
        <dbReference type="Proteomes" id="UP000758701"/>
    </source>
</evidence>
<evidence type="ECO:0000259" key="7">
    <source>
        <dbReference type="PROSITE" id="PS52019"/>
    </source>
</evidence>
<dbReference type="SUPFAM" id="SSF50129">
    <property type="entry name" value="GroES-like"/>
    <property type="match status" value="1"/>
</dbReference>
<protein>
    <submittedName>
        <fullName evidence="8">Polyketide synthase dehydratase domain-containing protein</fullName>
    </submittedName>
</protein>
<dbReference type="InterPro" id="IPR049900">
    <property type="entry name" value="PKS_mFAS_DH"/>
</dbReference>
<dbReference type="InterPro" id="IPR011032">
    <property type="entry name" value="GroES-like_sf"/>
</dbReference>
<dbReference type="InterPro" id="IPR055123">
    <property type="entry name" value="SpnB-like_Rossmann"/>
</dbReference>
<dbReference type="EMBL" id="JAHSTP010000048">
    <property type="protein sequence ID" value="MBZ6156570.1"/>
    <property type="molecule type" value="Genomic_DNA"/>
</dbReference>
<dbReference type="InterPro" id="IPR020843">
    <property type="entry name" value="ER"/>
</dbReference>
<dbReference type="InterPro" id="IPR036291">
    <property type="entry name" value="NAD(P)-bd_dom_sf"/>
</dbReference>
<organism evidence="8 9">
    <name type="scientific">Streptomyces olivaceus</name>
    <dbReference type="NCBI Taxonomy" id="47716"/>
    <lineage>
        <taxon>Bacteria</taxon>
        <taxon>Bacillati</taxon>
        <taxon>Actinomycetota</taxon>
        <taxon>Actinomycetes</taxon>
        <taxon>Kitasatosporales</taxon>
        <taxon>Streptomycetaceae</taxon>
        <taxon>Streptomyces</taxon>
    </lineage>
</organism>
<comment type="pathway">
    <text evidence="1">Antibiotic biosynthesis.</text>
</comment>
<dbReference type="Pfam" id="PF08240">
    <property type="entry name" value="ADH_N"/>
    <property type="match status" value="1"/>
</dbReference>
<feature type="non-terminal residue" evidence="8">
    <location>
        <position position="1"/>
    </location>
</feature>
<comment type="caution">
    <text evidence="8">The sequence shown here is derived from an EMBL/GenBank/DDBJ whole genome shotgun (WGS) entry which is preliminary data.</text>
</comment>
<feature type="active site" description="Proton acceptor; for dehydratase activity" evidence="5">
    <location>
        <position position="316"/>
    </location>
</feature>
<feature type="non-terminal residue" evidence="8">
    <location>
        <position position="929"/>
    </location>
</feature>
<reference evidence="8 9" key="1">
    <citation type="submission" date="2021-06" db="EMBL/GenBank/DDBJ databases">
        <title>Ecological speciation of a Streptomyces species isolated from different habitats and geographic origins.</title>
        <authorList>
            <person name="Wang J."/>
        </authorList>
    </citation>
    <scope>NUCLEOTIDE SEQUENCE [LARGE SCALE GENOMIC DNA]</scope>
    <source>
        <strain evidence="8 9">FXJ8.012</strain>
    </source>
</reference>
<keyword evidence="9" id="KW-1185">Reference proteome</keyword>
<dbReference type="InterPro" id="IPR013154">
    <property type="entry name" value="ADH-like_N"/>
</dbReference>
<dbReference type="Gene3D" id="3.90.180.10">
    <property type="entry name" value="Medium-chain alcohol dehydrogenases, catalytic domain"/>
    <property type="match status" value="1"/>
</dbReference>
<evidence type="ECO:0000313" key="8">
    <source>
        <dbReference type="EMBL" id="MBZ6156570.1"/>
    </source>
</evidence>
<keyword evidence="4" id="KW-0012">Acyltransferase</keyword>
<dbReference type="SMART" id="SM00827">
    <property type="entry name" value="PKS_AT"/>
    <property type="match status" value="1"/>
</dbReference>
<dbReference type="Gene3D" id="3.40.50.11460">
    <property type="match status" value="1"/>
</dbReference>
<dbReference type="CDD" id="cd05195">
    <property type="entry name" value="enoyl_red"/>
    <property type="match status" value="1"/>
</dbReference>
<dbReference type="InterPro" id="IPR016036">
    <property type="entry name" value="Malonyl_transacylase_ACP-bd"/>
</dbReference>
<evidence type="ECO:0000256" key="6">
    <source>
        <dbReference type="SAM" id="MobiDB-lite"/>
    </source>
</evidence>
<dbReference type="InterPro" id="IPR050091">
    <property type="entry name" value="PKS_NRPS_Biosynth_Enz"/>
</dbReference>
<dbReference type="InterPro" id="IPR014043">
    <property type="entry name" value="Acyl_transferase_dom"/>
</dbReference>
<dbReference type="SUPFAM" id="SSF52151">
    <property type="entry name" value="FabD/lysophospholipase-like"/>
    <property type="match status" value="1"/>
</dbReference>
<dbReference type="InterPro" id="IPR020807">
    <property type="entry name" value="PKS_DH"/>
</dbReference>
<feature type="region of interest" description="Disordered" evidence="6">
    <location>
        <begin position="408"/>
        <end position="431"/>
    </location>
</feature>
<dbReference type="InterPro" id="IPR049551">
    <property type="entry name" value="PKS_DH_C"/>
</dbReference>
<gene>
    <name evidence="8" type="ORF">KVH32_36450</name>
</gene>
<evidence type="ECO:0000256" key="4">
    <source>
        <dbReference type="ARBA" id="ARBA00023315"/>
    </source>
</evidence>
<sequence length="929" mass="97674">QGEIAAAVVAGALSLEDGARVVALRSRAIAAELAGHGGMVAVDRPLAEVEGILAGYAGSEHDGQLTVAAVNSPATTVVSGGTEALDALMADCEARGVRARRIPVDYASHCAQVEDIRTQVEKAAADVVPRPARIPFFSTVTGGDLAHTELDGAYWYRNLRSTVRFEDTVRALLDAGFRRFVEASAHPVLTTGIQITAEDHGTDVSVTGTLRRADGGRPRLLRSLAEAFVTGVPVDWSRSYDGRATRRVELPTYAFQHRRFWVADGGAARRATHARQDGAEATGHPLLGSAVPLPGTGGVLLTGRLSPREQPWLRDHSVHGRVLVPGTALLDMVLRAGDAVGCDRVEELTLETPLLLDASRPTQVQVLVAGAAADGSRAVDVHARLQDAAPHEADWVRHARATLVNGTGRREPVAPEEHREPVTSESWPPADAQPVDVTGLYERLHEQGLTYGAAFRGLTRVWRGTAGELFAEAELPGADVAGFGIHPALLDAALHAWPACAEDERIGRLPFLWTGAALHATGAERLRATLAPTAEGAFSVRVTDSAGLPVLSADGLLTRPLDEARLPAPPEYGVAAAHRVAWTRVPDSSRDNEPPRVAVLGETAPGLPATDPAFAGCADLGALAERLADGGTAAPGHVLVDLRTGASQDTGGDMAADAERTALHALDLVQQWLSGEHFAQSRLVLVTGGAVHVHDAERMDHLAAAPVWGLVRSAQTEHPGRFVLLDVLGHTPAAPETVACALSSGEPQLAVRGDEILAPRLVRGDAPTTAPVSERPETVPARDEDPAGTRQLTHAGNGTLEGIVWGPAPEDRGDRVLGEHEVRVDVRAVGLNFRDVLIPLGMYPDAESARMGSEGAGVVTAIGSRVTGAAVGDRVMGVWQDAFRSSVVVDERVVVGVPEGWSFVEAASVPVAFVTAFYALVDVAGVRSG</sequence>
<feature type="region of interest" description="N-terminal hotdog fold" evidence="5">
    <location>
        <begin position="284"/>
        <end position="410"/>
    </location>
</feature>
<dbReference type="PANTHER" id="PTHR43775">
    <property type="entry name" value="FATTY ACID SYNTHASE"/>
    <property type="match status" value="1"/>
</dbReference>
<keyword evidence="3" id="KW-0511">Multifunctional enzyme</keyword>
<dbReference type="PANTHER" id="PTHR43775:SF51">
    <property type="entry name" value="INACTIVE PHENOLPHTHIOCEROL SYNTHESIS POLYKETIDE SYNTHASE TYPE I PKS1-RELATED"/>
    <property type="match status" value="1"/>
</dbReference>
<dbReference type="Pfam" id="PF00698">
    <property type="entry name" value="Acyl_transf_1"/>
    <property type="match status" value="1"/>
</dbReference>
<dbReference type="PROSITE" id="PS52019">
    <property type="entry name" value="PKS_MFAS_DH"/>
    <property type="match status" value="1"/>
</dbReference>
<dbReference type="InterPro" id="IPR049552">
    <property type="entry name" value="PKS_DH_N"/>
</dbReference>
<dbReference type="Pfam" id="PF14765">
    <property type="entry name" value="PS-DH"/>
    <property type="match status" value="1"/>
</dbReference>
<dbReference type="Pfam" id="PF21089">
    <property type="entry name" value="PKS_DH_N"/>
    <property type="match status" value="1"/>
</dbReference>
<feature type="compositionally biased region" description="Basic and acidic residues" evidence="6">
    <location>
        <begin position="774"/>
        <end position="787"/>
    </location>
</feature>
<feature type="region of interest" description="Disordered" evidence="6">
    <location>
        <begin position="764"/>
        <end position="794"/>
    </location>
</feature>
<evidence type="ECO:0000256" key="5">
    <source>
        <dbReference type="PROSITE-ProRule" id="PRU01363"/>
    </source>
</evidence>
<dbReference type="Gene3D" id="3.40.366.10">
    <property type="entry name" value="Malonyl-Coenzyme A Acyl Carrier Protein, domain 2"/>
    <property type="match status" value="1"/>
</dbReference>
<dbReference type="InterPro" id="IPR001227">
    <property type="entry name" value="Ac_transferase_dom_sf"/>
</dbReference>
<dbReference type="Proteomes" id="UP000758701">
    <property type="component" value="Unassembled WGS sequence"/>
</dbReference>
<evidence type="ECO:0000256" key="2">
    <source>
        <dbReference type="ARBA" id="ARBA00022679"/>
    </source>
</evidence>
<feature type="active site" description="Proton donor; for dehydratase activity" evidence="5">
    <location>
        <position position="491"/>
    </location>
</feature>
<dbReference type="SUPFAM" id="SSF51735">
    <property type="entry name" value="NAD(P)-binding Rossmann-fold domains"/>
    <property type="match status" value="1"/>
</dbReference>
<keyword evidence="2" id="KW-0808">Transferase</keyword>
<name>A0ABS7WHG1_STROV</name>
<dbReference type="Gene3D" id="3.10.129.110">
    <property type="entry name" value="Polyketide synthase dehydratase"/>
    <property type="match status" value="1"/>
</dbReference>
<evidence type="ECO:0000256" key="1">
    <source>
        <dbReference type="ARBA" id="ARBA00004792"/>
    </source>
</evidence>
<feature type="compositionally biased region" description="Basic and acidic residues" evidence="6">
    <location>
        <begin position="408"/>
        <end position="422"/>
    </location>
</feature>